<reference evidence="1 2" key="1">
    <citation type="submission" date="2018-11" db="EMBL/GenBank/DDBJ databases">
        <title>Micromonospora sp. PPF5-17, a new actinomycetes isolated from a hot spring soil.</title>
        <authorList>
            <person name="Thawai C."/>
        </authorList>
    </citation>
    <scope>NUCLEOTIDE SEQUENCE [LARGE SCALE GENOMIC DNA]</scope>
    <source>
        <strain evidence="1 2">PPF5-17</strain>
    </source>
</reference>
<dbReference type="EMBL" id="RJLN01000008">
    <property type="protein sequence ID" value="RNM00698.1"/>
    <property type="molecule type" value="Genomic_DNA"/>
</dbReference>
<evidence type="ECO:0000313" key="1">
    <source>
        <dbReference type="EMBL" id="RNM00698.1"/>
    </source>
</evidence>
<evidence type="ECO:0000313" key="2">
    <source>
        <dbReference type="Proteomes" id="UP000280698"/>
    </source>
</evidence>
<name>A0ABX9WK38_9ACTN</name>
<dbReference type="Proteomes" id="UP000280698">
    <property type="component" value="Unassembled WGS sequence"/>
</dbReference>
<comment type="caution">
    <text evidence="1">The sequence shown here is derived from an EMBL/GenBank/DDBJ whole genome shotgun (WGS) entry which is preliminary data.</text>
</comment>
<accession>A0ABX9WK38</accession>
<gene>
    <name evidence="1" type="ORF">EFE23_04610</name>
</gene>
<keyword evidence="2" id="KW-1185">Reference proteome</keyword>
<proteinExistence type="predicted"/>
<organism evidence="1 2">
    <name type="scientific">Micromonospora solifontis</name>
    <dbReference type="NCBI Taxonomy" id="2487138"/>
    <lineage>
        <taxon>Bacteria</taxon>
        <taxon>Bacillati</taxon>
        <taxon>Actinomycetota</taxon>
        <taxon>Actinomycetes</taxon>
        <taxon>Micromonosporales</taxon>
        <taxon>Micromonosporaceae</taxon>
        <taxon>Micromonospora</taxon>
    </lineage>
</organism>
<dbReference type="RefSeq" id="WP_123239628.1">
    <property type="nucleotide sequence ID" value="NZ_JAAHBY010000008.1"/>
</dbReference>
<protein>
    <submittedName>
        <fullName evidence="1">Uncharacterized protein</fullName>
    </submittedName>
</protein>
<sequence>MWRPPTPVEQELWNAVVAGVRAANQADRDGFQAAVRRLSRLPRPWTPQVLHDTADLLVEEWDPDGRYPWPLLAAQLDHVAGWLPEAEPRLLAALLDGGGLPAAGAPEDTADIRLRLLLVALLANVARVGVGAFVDVALAGNSGRTPRRLSGTVPHCRPGR</sequence>